<evidence type="ECO:0000256" key="6">
    <source>
        <dbReference type="ARBA" id="ARBA00022777"/>
    </source>
</evidence>
<evidence type="ECO:0000259" key="12">
    <source>
        <dbReference type="PROSITE" id="PS50110"/>
    </source>
</evidence>
<feature type="modified residue" description="4-aspartylphosphate" evidence="9">
    <location>
        <position position="746"/>
    </location>
</feature>
<dbReference type="SMART" id="SM00448">
    <property type="entry name" value="REC"/>
    <property type="match status" value="1"/>
</dbReference>
<keyword evidence="6" id="KW-0418">Kinase</keyword>
<feature type="domain" description="Response regulatory" evidence="12">
    <location>
        <begin position="696"/>
        <end position="813"/>
    </location>
</feature>
<dbReference type="GO" id="GO:0005524">
    <property type="term" value="F:ATP binding"/>
    <property type="evidence" value="ECO:0007669"/>
    <property type="project" value="UniProtKB-KW"/>
</dbReference>
<keyword evidence="10" id="KW-1133">Transmembrane helix</keyword>
<keyword evidence="4" id="KW-0808">Transferase</keyword>
<dbReference type="SMART" id="SM00387">
    <property type="entry name" value="HATPase_c"/>
    <property type="match status" value="2"/>
</dbReference>
<dbReference type="Gene3D" id="3.40.50.2300">
    <property type="match status" value="1"/>
</dbReference>
<name>A0ABV1KZ98_9BACL</name>
<feature type="transmembrane region" description="Helical" evidence="10">
    <location>
        <begin position="358"/>
        <end position="377"/>
    </location>
</feature>
<feature type="domain" description="Histidine kinase" evidence="11">
    <location>
        <begin position="923"/>
        <end position="1020"/>
    </location>
</feature>
<dbReference type="PROSITE" id="PS50110">
    <property type="entry name" value="RESPONSE_REGULATORY"/>
    <property type="match status" value="1"/>
</dbReference>
<dbReference type="InterPro" id="IPR004358">
    <property type="entry name" value="Sig_transdc_His_kin-like_C"/>
</dbReference>
<dbReference type="EC" id="2.7.13.3" evidence="2"/>
<dbReference type="PANTHER" id="PTHR43047">
    <property type="entry name" value="TWO-COMPONENT HISTIDINE PROTEIN KINASE"/>
    <property type="match status" value="1"/>
</dbReference>
<keyword evidence="5" id="KW-0547">Nucleotide-binding</keyword>
<protein>
    <recommendedName>
        <fullName evidence="2">histidine kinase</fullName>
        <ecNumber evidence="2">2.7.13.3</ecNumber>
    </recommendedName>
</protein>
<evidence type="ECO:0000313" key="14">
    <source>
        <dbReference type="Proteomes" id="UP001493487"/>
    </source>
</evidence>
<keyword evidence="10" id="KW-0812">Transmembrane</keyword>
<organism evidence="13 14">
    <name type="scientific">Cohnella silvisoli</name>
    <dbReference type="NCBI Taxonomy" id="2873699"/>
    <lineage>
        <taxon>Bacteria</taxon>
        <taxon>Bacillati</taxon>
        <taxon>Bacillota</taxon>
        <taxon>Bacilli</taxon>
        <taxon>Bacillales</taxon>
        <taxon>Paenibacillaceae</taxon>
        <taxon>Cohnella</taxon>
    </lineage>
</organism>
<evidence type="ECO:0000256" key="4">
    <source>
        <dbReference type="ARBA" id="ARBA00022679"/>
    </source>
</evidence>
<dbReference type="Proteomes" id="UP001493487">
    <property type="component" value="Unassembled WGS sequence"/>
</dbReference>
<feature type="domain" description="Histidine kinase" evidence="11">
    <location>
        <begin position="434"/>
        <end position="652"/>
    </location>
</feature>
<evidence type="ECO:0000256" key="2">
    <source>
        <dbReference type="ARBA" id="ARBA00012438"/>
    </source>
</evidence>
<comment type="caution">
    <text evidence="13">The sequence shown here is derived from an EMBL/GenBank/DDBJ whole genome shotgun (WGS) entry which is preliminary data.</text>
</comment>
<dbReference type="InterPro" id="IPR036097">
    <property type="entry name" value="HisK_dim/P_sf"/>
</dbReference>
<dbReference type="Gene3D" id="1.10.287.130">
    <property type="match status" value="1"/>
</dbReference>
<dbReference type="InterPro" id="IPR011623">
    <property type="entry name" value="7TMR_DISM_rcpt_extracell_dom1"/>
</dbReference>
<dbReference type="SMART" id="SM00388">
    <property type="entry name" value="HisKA"/>
    <property type="match status" value="1"/>
</dbReference>
<dbReference type="Pfam" id="PF07695">
    <property type="entry name" value="7TMR-DISM_7TM"/>
    <property type="match status" value="1"/>
</dbReference>
<dbReference type="CDD" id="cd17574">
    <property type="entry name" value="REC_OmpR"/>
    <property type="match status" value="1"/>
</dbReference>
<feature type="transmembrane region" description="Helical" evidence="10">
    <location>
        <begin position="389"/>
        <end position="408"/>
    </location>
</feature>
<gene>
    <name evidence="13" type="ORF">QJS35_23700</name>
</gene>
<sequence>MLKSWKLWLLFVLFILAIIYRAVTIFAPAPSGPAANNGLLDLREWNLKDEGPVAFRGDWQFFSGKLLTPAEISAHSPGQRVQLPRNWNDYVREGKTTPFGYGTYHITVQLQENTSSLLGMRISDIHSAHALYVNGRLIETRGNPSSSKQDYIADQSPYPIYFESDRPLLDLVIQVANYDTAYAGGMLQPIWLGLQPDIMVIRESSIVYDMFSFCIFGLLGVCFLVVYAFIRKDKAVLYIGLFLAIAAIYLTTLGEKLLLETFPDISNEWGGKIHCLSYAVMMYSYISVTAYLGGKYSSVVWVRIFQGIIAVYGLICLLAPAPVFTSLELPATVLTVVMNAFSIWVLMKSCLRGNKDAAYYLVSTYGMLYQMLMYVYYLKEWISMDDIDILGLLLSMGAMVLLISGRILRNFVQNERLSQQLLKSDKTKNEFLANTSHELRTPLHGMINIVQSLLEGSEGRLTAGQEANLKMALTVGRRMSHLLHDILDLSYINDDAVGLNRQPVHVRPVVAAVLSVMSYLTDGKNISLNNRVSDQLPAVYADEHRLFQIIFNLIHNAIKHTPEGEVRIEASEMSGSIEIIVSDTGVGIPKERQEEIFQSFIKGNGDNNTRMAGVGLGLSICKRLVELHGGNIRVQSVPGEGTAFSFAIPVASEQPDCWNGDGSIAALLASTRTDTEILEEYNQKLPSFVDSEGEKHIAIVDDDPVNVHVMLQILSSERMKISVFSNGEDLLKELEGMLKFDLIVLDVMLPQMSGYEVCNKVRERYTLYELPVLMLTARSQLADLVTGFQAGANDYVVKPIERAELKSRVRTLLSVKVSAIDHIRMETNLLQAQINPHFLFNTLNSIASLMEEDSEQARELLIQFGNYLKGSFDPHNQSRFVPFYRELALVRSYLYIEKIRFDERLEVVVDVPEQLHVQVPPLILQPIVENAVRHGVMKRIQGGTVRLTVTDEENDIVIQVADNGAGMTEAQIEAVLSGTGAGGVGIFNTDRRLKYHYGRGLDIRSVPTEGTQVTMRIPKG</sequence>
<reference evidence="13 14" key="1">
    <citation type="journal article" date="2023" name="Genome Announc.">
        <title>Pan-Genome Analyses of the Genus Cohnella and Proposal of the Novel Species Cohnella silvisoli sp. nov., Isolated from Forest Soil.</title>
        <authorList>
            <person name="Wang C."/>
            <person name="Mao L."/>
            <person name="Bao G."/>
            <person name="Zhu H."/>
        </authorList>
    </citation>
    <scope>NUCLEOTIDE SEQUENCE [LARGE SCALE GENOMIC DNA]</scope>
    <source>
        <strain evidence="13 14">NL03-T5-1</strain>
    </source>
</reference>
<dbReference type="SUPFAM" id="SSF55874">
    <property type="entry name" value="ATPase domain of HSP90 chaperone/DNA topoisomerase II/histidine kinase"/>
    <property type="match status" value="2"/>
</dbReference>
<evidence type="ECO:0000259" key="11">
    <source>
        <dbReference type="PROSITE" id="PS50109"/>
    </source>
</evidence>
<dbReference type="SUPFAM" id="SSF47384">
    <property type="entry name" value="Homodimeric domain of signal transducing histidine kinase"/>
    <property type="match status" value="1"/>
</dbReference>
<dbReference type="CDD" id="cd00082">
    <property type="entry name" value="HisKA"/>
    <property type="match status" value="1"/>
</dbReference>
<proteinExistence type="predicted"/>
<evidence type="ECO:0000256" key="1">
    <source>
        <dbReference type="ARBA" id="ARBA00000085"/>
    </source>
</evidence>
<dbReference type="InterPro" id="IPR036890">
    <property type="entry name" value="HATPase_C_sf"/>
</dbReference>
<feature type="transmembrane region" description="Helical" evidence="10">
    <location>
        <begin position="235"/>
        <end position="251"/>
    </location>
</feature>
<dbReference type="Gene3D" id="3.30.565.10">
    <property type="entry name" value="Histidine kinase-like ATPase, C-terminal domain"/>
    <property type="match status" value="2"/>
</dbReference>
<dbReference type="Pfam" id="PF00072">
    <property type="entry name" value="Response_reg"/>
    <property type="match status" value="1"/>
</dbReference>
<feature type="transmembrane region" description="Helical" evidence="10">
    <location>
        <begin position="210"/>
        <end position="230"/>
    </location>
</feature>
<evidence type="ECO:0000256" key="7">
    <source>
        <dbReference type="ARBA" id="ARBA00022840"/>
    </source>
</evidence>
<feature type="transmembrane region" description="Helical" evidence="10">
    <location>
        <begin position="304"/>
        <end position="323"/>
    </location>
</feature>
<evidence type="ECO:0000256" key="3">
    <source>
        <dbReference type="ARBA" id="ARBA00022553"/>
    </source>
</evidence>
<dbReference type="RefSeq" id="WP_232187711.1">
    <property type="nucleotide sequence ID" value="NZ_JAIOAP010000014.1"/>
</dbReference>
<evidence type="ECO:0000313" key="13">
    <source>
        <dbReference type="EMBL" id="MEQ4485394.1"/>
    </source>
</evidence>
<keyword evidence="8" id="KW-0902">Two-component regulatory system</keyword>
<keyword evidence="14" id="KW-1185">Reference proteome</keyword>
<dbReference type="Pfam" id="PF06580">
    <property type="entry name" value="His_kinase"/>
    <property type="match status" value="1"/>
</dbReference>
<dbReference type="PROSITE" id="PS50109">
    <property type="entry name" value="HIS_KIN"/>
    <property type="match status" value="2"/>
</dbReference>
<accession>A0ABV1KZ98</accession>
<dbReference type="PRINTS" id="PR00344">
    <property type="entry name" value="BCTRLSENSOR"/>
</dbReference>
<keyword evidence="7 13" id="KW-0067">ATP-binding</keyword>
<dbReference type="EMBL" id="JASKHM010000015">
    <property type="protein sequence ID" value="MEQ4485394.1"/>
    <property type="molecule type" value="Genomic_DNA"/>
</dbReference>
<dbReference type="InterPro" id="IPR001789">
    <property type="entry name" value="Sig_transdc_resp-reg_receiver"/>
</dbReference>
<comment type="catalytic activity">
    <reaction evidence="1">
        <text>ATP + protein L-histidine = ADP + protein N-phospho-L-histidine.</text>
        <dbReference type="EC" id="2.7.13.3"/>
    </reaction>
</comment>
<feature type="transmembrane region" description="Helical" evidence="10">
    <location>
        <begin position="271"/>
        <end position="292"/>
    </location>
</feature>
<dbReference type="PANTHER" id="PTHR43047:SF72">
    <property type="entry name" value="OSMOSENSING HISTIDINE PROTEIN KINASE SLN1"/>
    <property type="match status" value="1"/>
</dbReference>
<evidence type="ECO:0000256" key="5">
    <source>
        <dbReference type="ARBA" id="ARBA00022741"/>
    </source>
</evidence>
<evidence type="ECO:0000256" key="9">
    <source>
        <dbReference type="PROSITE-ProRule" id="PRU00169"/>
    </source>
</evidence>
<dbReference type="SUPFAM" id="SSF52172">
    <property type="entry name" value="CheY-like"/>
    <property type="match status" value="1"/>
</dbReference>
<evidence type="ECO:0000256" key="10">
    <source>
        <dbReference type="SAM" id="Phobius"/>
    </source>
</evidence>
<dbReference type="InterPro" id="IPR003594">
    <property type="entry name" value="HATPase_dom"/>
</dbReference>
<dbReference type="InterPro" id="IPR005467">
    <property type="entry name" value="His_kinase_dom"/>
</dbReference>
<dbReference type="InterPro" id="IPR003661">
    <property type="entry name" value="HisK_dim/P_dom"/>
</dbReference>
<keyword evidence="3 9" id="KW-0597">Phosphoprotein</keyword>
<dbReference type="Pfam" id="PF00512">
    <property type="entry name" value="HisKA"/>
    <property type="match status" value="1"/>
</dbReference>
<keyword evidence="10" id="KW-0472">Membrane</keyword>
<evidence type="ECO:0000256" key="8">
    <source>
        <dbReference type="ARBA" id="ARBA00023012"/>
    </source>
</evidence>
<dbReference type="Pfam" id="PF02518">
    <property type="entry name" value="HATPase_c"/>
    <property type="match status" value="2"/>
</dbReference>
<dbReference type="InterPro" id="IPR011006">
    <property type="entry name" value="CheY-like_superfamily"/>
</dbReference>
<dbReference type="InterPro" id="IPR010559">
    <property type="entry name" value="Sig_transdc_His_kin_internal"/>
</dbReference>
<dbReference type="CDD" id="cd16922">
    <property type="entry name" value="HATPase_EvgS-ArcB-TorS-like"/>
    <property type="match status" value="1"/>
</dbReference>